<dbReference type="EMBL" id="SLXK01000029">
    <property type="protein sequence ID" value="TCP23776.1"/>
    <property type="molecule type" value="Genomic_DNA"/>
</dbReference>
<dbReference type="AlphaFoldDB" id="A0A4V2SLK3"/>
<protein>
    <submittedName>
        <fullName evidence="2">HTH domain-containing protein</fullName>
    </submittedName>
</protein>
<keyword evidence="3" id="KW-1185">Reference proteome</keyword>
<organism evidence="2 3">
    <name type="scientific">Scopulibacillus darangshiensis</name>
    <dbReference type="NCBI Taxonomy" id="442528"/>
    <lineage>
        <taxon>Bacteria</taxon>
        <taxon>Bacillati</taxon>
        <taxon>Bacillota</taxon>
        <taxon>Bacilli</taxon>
        <taxon>Bacillales</taxon>
        <taxon>Sporolactobacillaceae</taxon>
        <taxon>Scopulibacillus</taxon>
    </lineage>
</organism>
<sequence length="123" mass="13948">MLCINIDIRKIQETQNLLNQVIEGIFGESATTFNQGHTKIEAPKEPIEDLHTSIEDLTTSIIERTLSEIDIQPDRMSSEEKMKVVQKLSERGVFLIKGAVVKVAHYLETSEATIYRYLSKAQV</sequence>
<comment type="caution">
    <text evidence="2">The sequence shown here is derived from an EMBL/GenBank/DDBJ whole genome shotgun (WGS) entry which is preliminary data.</text>
</comment>
<reference evidence="2 3" key="1">
    <citation type="submission" date="2019-03" db="EMBL/GenBank/DDBJ databases">
        <title>Genomic Encyclopedia of Type Strains, Phase IV (KMG-IV): sequencing the most valuable type-strain genomes for metagenomic binning, comparative biology and taxonomic classification.</title>
        <authorList>
            <person name="Goeker M."/>
        </authorList>
    </citation>
    <scope>NUCLEOTIDE SEQUENCE [LARGE SCALE GENOMIC DNA]</scope>
    <source>
        <strain evidence="2 3">DSM 19377</strain>
    </source>
</reference>
<evidence type="ECO:0000259" key="1">
    <source>
        <dbReference type="Pfam" id="PF13309"/>
    </source>
</evidence>
<dbReference type="Proteomes" id="UP000295416">
    <property type="component" value="Unassembled WGS sequence"/>
</dbReference>
<dbReference type="PANTHER" id="PTHR35568:SF1">
    <property type="entry name" value="TRANSCRIPTIONAL REGULATOR DAUR"/>
    <property type="match status" value="1"/>
</dbReference>
<dbReference type="PANTHER" id="PTHR35568">
    <property type="entry name" value="TRANSCRIPTIONAL REGULATOR DAUR"/>
    <property type="match status" value="1"/>
</dbReference>
<gene>
    <name evidence="2" type="ORF">EV207_12954</name>
</gene>
<proteinExistence type="predicted"/>
<dbReference type="InterPro" id="IPR039446">
    <property type="entry name" value="DauR-like"/>
</dbReference>
<evidence type="ECO:0000313" key="3">
    <source>
        <dbReference type="Proteomes" id="UP000295416"/>
    </source>
</evidence>
<dbReference type="Pfam" id="PF13309">
    <property type="entry name" value="HTH_22"/>
    <property type="match status" value="1"/>
</dbReference>
<accession>A0A4V2SLK3</accession>
<dbReference type="InterPro" id="IPR039445">
    <property type="entry name" value="DauR-like_HTH"/>
</dbReference>
<feature type="domain" description="Transcriptional regulator DauR-like HTH" evidence="1">
    <location>
        <begin position="59"/>
        <end position="118"/>
    </location>
</feature>
<evidence type="ECO:0000313" key="2">
    <source>
        <dbReference type="EMBL" id="TCP23776.1"/>
    </source>
</evidence>
<name>A0A4V2SLK3_9BACL</name>